<keyword evidence="3" id="KW-0479">Metal-binding</keyword>
<evidence type="ECO:0000256" key="1">
    <source>
        <dbReference type="ARBA" id="ARBA00001936"/>
    </source>
</evidence>
<dbReference type="Gene3D" id="3.90.79.10">
    <property type="entry name" value="Nucleoside Triphosphate Pyrophosphohydrolase"/>
    <property type="match status" value="1"/>
</dbReference>
<evidence type="ECO:0000313" key="8">
    <source>
        <dbReference type="EMBL" id="ABU57743.1"/>
    </source>
</evidence>
<name>A7NJS3_ROSCS</name>
<organism evidence="8 9">
    <name type="scientific">Roseiflexus castenholzii (strain DSM 13941 / HLO8)</name>
    <dbReference type="NCBI Taxonomy" id="383372"/>
    <lineage>
        <taxon>Bacteria</taxon>
        <taxon>Bacillati</taxon>
        <taxon>Chloroflexota</taxon>
        <taxon>Chloroflexia</taxon>
        <taxon>Chloroflexales</taxon>
        <taxon>Roseiflexineae</taxon>
        <taxon>Roseiflexaceae</taxon>
        <taxon>Roseiflexus</taxon>
    </lineage>
</organism>
<dbReference type="KEGG" id="rca:Rcas_1651"/>
<evidence type="ECO:0000313" key="9">
    <source>
        <dbReference type="Proteomes" id="UP000000263"/>
    </source>
</evidence>
<evidence type="ECO:0000256" key="6">
    <source>
        <dbReference type="ARBA" id="ARBA00023211"/>
    </source>
</evidence>
<dbReference type="InterPro" id="IPR045121">
    <property type="entry name" value="CoAse"/>
</dbReference>
<feature type="domain" description="Nudix hydrolase" evidence="7">
    <location>
        <begin position="57"/>
        <end position="193"/>
    </location>
</feature>
<dbReference type="Proteomes" id="UP000000263">
    <property type="component" value="Chromosome"/>
</dbReference>
<keyword evidence="5" id="KW-0460">Magnesium</keyword>
<dbReference type="InterPro" id="IPR015797">
    <property type="entry name" value="NUDIX_hydrolase-like_dom_sf"/>
</dbReference>
<evidence type="ECO:0000256" key="5">
    <source>
        <dbReference type="ARBA" id="ARBA00022842"/>
    </source>
</evidence>
<protein>
    <submittedName>
        <fullName evidence="8">NUDIX hydrolase</fullName>
    </submittedName>
</protein>
<dbReference type="SUPFAM" id="SSF55811">
    <property type="entry name" value="Nudix"/>
    <property type="match status" value="1"/>
</dbReference>
<evidence type="ECO:0000256" key="3">
    <source>
        <dbReference type="ARBA" id="ARBA00022723"/>
    </source>
</evidence>
<dbReference type="PROSITE" id="PS51462">
    <property type="entry name" value="NUDIX"/>
    <property type="match status" value="1"/>
</dbReference>
<dbReference type="AlphaFoldDB" id="A7NJS3"/>
<dbReference type="PANTHER" id="PTHR12992:SF11">
    <property type="entry name" value="MITOCHONDRIAL COENZYME A DIPHOSPHATASE NUDT8"/>
    <property type="match status" value="1"/>
</dbReference>
<comment type="cofactor">
    <cofactor evidence="2">
        <name>Mg(2+)</name>
        <dbReference type="ChEBI" id="CHEBI:18420"/>
    </cofactor>
</comment>
<dbReference type="CDD" id="cd03426">
    <property type="entry name" value="NUDIX_CoAse_Nudt7"/>
    <property type="match status" value="1"/>
</dbReference>
<reference evidence="8 9" key="1">
    <citation type="submission" date="2007-08" db="EMBL/GenBank/DDBJ databases">
        <title>Complete sequence of Roseiflexus castenholzii DSM 13941.</title>
        <authorList>
            <consortium name="US DOE Joint Genome Institute"/>
            <person name="Copeland A."/>
            <person name="Lucas S."/>
            <person name="Lapidus A."/>
            <person name="Barry K."/>
            <person name="Glavina del Rio T."/>
            <person name="Dalin E."/>
            <person name="Tice H."/>
            <person name="Pitluck S."/>
            <person name="Thompson L.S."/>
            <person name="Brettin T."/>
            <person name="Bruce D."/>
            <person name="Detter J.C."/>
            <person name="Han C."/>
            <person name="Tapia R."/>
            <person name="Schmutz J."/>
            <person name="Larimer F."/>
            <person name="Land M."/>
            <person name="Hauser L."/>
            <person name="Kyrpides N."/>
            <person name="Mikhailova N."/>
            <person name="Bryant D.A."/>
            <person name="Hanada S."/>
            <person name="Tsukatani Y."/>
            <person name="Richardson P."/>
        </authorList>
    </citation>
    <scope>NUCLEOTIDE SEQUENCE [LARGE SCALE GENOMIC DNA]</scope>
    <source>
        <strain evidence="9">DSM 13941 / HLO8</strain>
    </source>
</reference>
<dbReference type="Pfam" id="PF00293">
    <property type="entry name" value="NUDIX"/>
    <property type="match status" value="1"/>
</dbReference>
<gene>
    <name evidence="8" type="ordered locus">Rcas_1651</name>
</gene>
<dbReference type="HOGENOM" id="CLU_040940_5_1_0"/>
<dbReference type="eggNOG" id="COG0494">
    <property type="taxonomic scope" value="Bacteria"/>
</dbReference>
<evidence type="ECO:0000256" key="4">
    <source>
        <dbReference type="ARBA" id="ARBA00022801"/>
    </source>
</evidence>
<dbReference type="GO" id="GO:0010945">
    <property type="term" value="F:coenzyme A diphosphatase activity"/>
    <property type="evidence" value="ECO:0007669"/>
    <property type="project" value="InterPro"/>
</dbReference>
<evidence type="ECO:0000256" key="2">
    <source>
        <dbReference type="ARBA" id="ARBA00001946"/>
    </source>
</evidence>
<keyword evidence="6" id="KW-0464">Manganese</keyword>
<keyword evidence="4 8" id="KW-0378">Hydrolase</keyword>
<dbReference type="STRING" id="383372.Rcas_1651"/>
<proteinExistence type="predicted"/>
<accession>A7NJS3</accession>
<dbReference type="GO" id="GO:0046872">
    <property type="term" value="F:metal ion binding"/>
    <property type="evidence" value="ECO:0007669"/>
    <property type="project" value="UniProtKB-KW"/>
</dbReference>
<dbReference type="EMBL" id="CP000804">
    <property type="protein sequence ID" value="ABU57743.1"/>
    <property type="molecule type" value="Genomic_DNA"/>
</dbReference>
<evidence type="ECO:0000259" key="7">
    <source>
        <dbReference type="PROSITE" id="PS51462"/>
    </source>
</evidence>
<comment type="cofactor">
    <cofactor evidence="1">
        <name>Mn(2+)</name>
        <dbReference type="ChEBI" id="CHEBI:29035"/>
    </cofactor>
</comment>
<dbReference type="PANTHER" id="PTHR12992">
    <property type="entry name" value="NUDIX HYDROLASE"/>
    <property type="match status" value="1"/>
</dbReference>
<keyword evidence="9" id="KW-1185">Reference proteome</keyword>
<sequence length="230" mass="25358">MQAVDIAHNDAPWAEWEHLLRRALHVTVSLSEDQLLLIRDVHGRSFRPREPAPGIVPRIGAVLIALYPDGADLRLLLTVRSNHVASHRGEVSLPGGATDPEDNGPEATALRECAEELGIATETVTVLGTLTPIYIPPSNFRITPVVGFLRTLPHLTINHHEVERVITVTLRELLNPATVVVERWTLHGHEVLVPYFAIAGYKVWGATALILSELVTRMRIARIAYNAEAS</sequence>
<dbReference type="InterPro" id="IPR000086">
    <property type="entry name" value="NUDIX_hydrolase_dom"/>
</dbReference>